<accession>A0A0A9T3N2</accession>
<reference evidence="1" key="2">
    <citation type="journal article" date="2015" name="Data Brief">
        <title>Shoot transcriptome of the giant reed, Arundo donax.</title>
        <authorList>
            <person name="Barrero R.A."/>
            <person name="Guerrero F.D."/>
            <person name="Moolhuijzen P."/>
            <person name="Goolsby J.A."/>
            <person name="Tidwell J."/>
            <person name="Bellgard S.E."/>
            <person name="Bellgard M.I."/>
        </authorList>
    </citation>
    <scope>NUCLEOTIDE SEQUENCE</scope>
    <source>
        <tissue evidence="1">Shoot tissue taken approximately 20 cm above the soil surface</tissue>
    </source>
</reference>
<reference evidence="1" key="1">
    <citation type="submission" date="2014-09" db="EMBL/GenBank/DDBJ databases">
        <authorList>
            <person name="Magalhaes I.L.F."/>
            <person name="Oliveira U."/>
            <person name="Santos F.R."/>
            <person name="Vidigal T.H.D.A."/>
            <person name="Brescovit A.D."/>
            <person name="Santos A.J."/>
        </authorList>
    </citation>
    <scope>NUCLEOTIDE SEQUENCE</scope>
    <source>
        <tissue evidence="1">Shoot tissue taken approximately 20 cm above the soil surface</tissue>
    </source>
</reference>
<protein>
    <submittedName>
        <fullName evidence="1">Uncharacterized protein</fullName>
    </submittedName>
</protein>
<organism evidence="1">
    <name type="scientific">Arundo donax</name>
    <name type="common">Giant reed</name>
    <name type="synonym">Donax arundinaceus</name>
    <dbReference type="NCBI Taxonomy" id="35708"/>
    <lineage>
        <taxon>Eukaryota</taxon>
        <taxon>Viridiplantae</taxon>
        <taxon>Streptophyta</taxon>
        <taxon>Embryophyta</taxon>
        <taxon>Tracheophyta</taxon>
        <taxon>Spermatophyta</taxon>
        <taxon>Magnoliopsida</taxon>
        <taxon>Liliopsida</taxon>
        <taxon>Poales</taxon>
        <taxon>Poaceae</taxon>
        <taxon>PACMAD clade</taxon>
        <taxon>Arundinoideae</taxon>
        <taxon>Arundineae</taxon>
        <taxon>Arundo</taxon>
    </lineage>
</organism>
<dbReference type="AlphaFoldDB" id="A0A0A9T3N2"/>
<proteinExistence type="predicted"/>
<sequence>MVSLEFAYSVNKSKVSLHDYLEQISHSFRSTTEGFLFEIGKLCTLSFGIQYLHLSFSLLGNCYKLW</sequence>
<name>A0A0A9T3N2_ARUDO</name>
<dbReference type="EMBL" id="GBRH01278599">
    <property type="protein sequence ID" value="JAD19296.1"/>
    <property type="molecule type" value="Transcribed_RNA"/>
</dbReference>
<evidence type="ECO:0000313" key="1">
    <source>
        <dbReference type="EMBL" id="JAD19296.1"/>
    </source>
</evidence>